<dbReference type="SUPFAM" id="SSF51735">
    <property type="entry name" value="NAD(P)-binding Rossmann-fold domains"/>
    <property type="match status" value="1"/>
</dbReference>
<comment type="similarity">
    <text evidence="1">Belongs to the short-chain dehydrogenases/reductases (SDR) family.</text>
</comment>
<evidence type="ECO:0000313" key="2">
    <source>
        <dbReference type="EMBL" id="CAB4832043.1"/>
    </source>
</evidence>
<dbReference type="AlphaFoldDB" id="A0A6J7QZ55"/>
<dbReference type="EMBL" id="CAFABE010000068">
    <property type="protein sequence ID" value="CAB4832043.1"/>
    <property type="molecule type" value="Genomic_DNA"/>
</dbReference>
<evidence type="ECO:0000256" key="1">
    <source>
        <dbReference type="ARBA" id="ARBA00006484"/>
    </source>
</evidence>
<evidence type="ECO:0000313" key="3">
    <source>
        <dbReference type="EMBL" id="CAB4876272.1"/>
    </source>
</evidence>
<proteinExistence type="inferred from homology"/>
<dbReference type="Pfam" id="PF13561">
    <property type="entry name" value="adh_short_C2"/>
    <property type="match status" value="1"/>
</dbReference>
<accession>A0A6J7QZ55</accession>
<dbReference type="InterPro" id="IPR002347">
    <property type="entry name" value="SDR_fam"/>
</dbReference>
<gene>
    <name evidence="2" type="ORF">UFOPK3164_01297</name>
    <name evidence="3" type="ORF">UFOPK3427_01149</name>
    <name evidence="4" type="ORF">UFOPK4112_00992</name>
</gene>
<dbReference type="EMBL" id="CAFBLT010000001">
    <property type="protein sequence ID" value="CAB4876272.1"/>
    <property type="molecule type" value="Genomic_DNA"/>
</dbReference>
<evidence type="ECO:0000313" key="4">
    <source>
        <dbReference type="EMBL" id="CAB5022245.1"/>
    </source>
</evidence>
<name>A0A6J7QZ55_9ZZZZ</name>
<sequence>MGSSARRVALVNEAGGYVGPALAREFAARGHNLVLGNPSKELVQELTSLGVEVESVDGVSNLARPEAGPTLIATALERFGHIDAAVAFTGAIIPVKFLDSTLEDLQKLVRGCLEAPYNFLKAVVPPMVEQEGGQIVVITSATGARPTKEAPLYSTVRAGANMLVKNVAGEVASKGVQVNALGTNFMDFPEFHAAAGSHDPKIRALIEAAVPMKRMGTMEEFAAFAMAFLDGTSGFTTGQFVGYSGGWA</sequence>
<protein>
    <submittedName>
        <fullName evidence="4">Unannotated protein</fullName>
    </submittedName>
</protein>
<organism evidence="4">
    <name type="scientific">freshwater metagenome</name>
    <dbReference type="NCBI Taxonomy" id="449393"/>
    <lineage>
        <taxon>unclassified sequences</taxon>
        <taxon>metagenomes</taxon>
        <taxon>ecological metagenomes</taxon>
    </lineage>
</organism>
<reference evidence="4" key="1">
    <citation type="submission" date="2020-05" db="EMBL/GenBank/DDBJ databases">
        <authorList>
            <person name="Chiriac C."/>
            <person name="Salcher M."/>
            <person name="Ghai R."/>
            <person name="Kavagutti S V."/>
        </authorList>
    </citation>
    <scope>NUCLEOTIDE SEQUENCE</scope>
</reference>
<dbReference type="CDD" id="cd05233">
    <property type="entry name" value="SDR_c"/>
    <property type="match status" value="1"/>
</dbReference>
<dbReference type="InterPro" id="IPR036291">
    <property type="entry name" value="NAD(P)-bd_dom_sf"/>
</dbReference>
<dbReference type="InterPro" id="IPR050259">
    <property type="entry name" value="SDR"/>
</dbReference>
<dbReference type="Gene3D" id="3.40.50.720">
    <property type="entry name" value="NAD(P)-binding Rossmann-like Domain"/>
    <property type="match status" value="1"/>
</dbReference>
<dbReference type="PANTHER" id="PTHR42879">
    <property type="entry name" value="3-OXOACYL-(ACYL-CARRIER-PROTEIN) REDUCTASE"/>
    <property type="match status" value="1"/>
</dbReference>
<dbReference type="PRINTS" id="PR00081">
    <property type="entry name" value="GDHRDH"/>
</dbReference>
<dbReference type="EMBL" id="CAFBPM010000008">
    <property type="protein sequence ID" value="CAB5022245.1"/>
    <property type="molecule type" value="Genomic_DNA"/>
</dbReference>